<name>A0A9N8WN63_9GLOM</name>
<organism evidence="2 3">
    <name type="scientific">Racocetra fulgida</name>
    <dbReference type="NCBI Taxonomy" id="60492"/>
    <lineage>
        <taxon>Eukaryota</taxon>
        <taxon>Fungi</taxon>
        <taxon>Fungi incertae sedis</taxon>
        <taxon>Mucoromycota</taxon>
        <taxon>Glomeromycotina</taxon>
        <taxon>Glomeromycetes</taxon>
        <taxon>Diversisporales</taxon>
        <taxon>Gigasporaceae</taxon>
        <taxon>Racocetra</taxon>
    </lineage>
</organism>
<protein>
    <submittedName>
        <fullName evidence="2">14342_t:CDS:1</fullName>
    </submittedName>
</protein>
<feature type="compositionally biased region" description="Basic and acidic residues" evidence="1">
    <location>
        <begin position="147"/>
        <end position="158"/>
    </location>
</feature>
<accession>A0A9N8WN63</accession>
<sequence length="191" mass="21836">MASFYRNLLDQTSLAKAAAIEASRSALSSKKTEKRARSSSASDNSDEDDNKHLKTDKDLANQARATGKMVVLNDDEQIVDKRQLLSPGLNVTKKQIISSKSSHSTDSRTNYYNKKASEDKYSSKNHDEMKRRERQSRELEQQILETQQKKEAEEKAREEQILKQFVARKNDEQAISDAKARYLARKKKAQI</sequence>
<dbReference type="Proteomes" id="UP000789396">
    <property type="component" value="Unassembled WGS sequence"/>
</dbReference>
<evidence type="ECO:0000313" key="2">
    <source>
        <dbReference type="EMBL" id="CAG8488085.1"/>
    </source>
</evidence>
<dbReference type="OrthoDB" id="2446581at2759"/>
<dbReference type="InterPro" id="IPR053246">
    <property type="entry name" value="NS_splicing_regulatory_protein"/>
</dbReference>
<dbReference type="EMBL" id="CAJVPZ010001260">
    <property type="protein sequence ID" value="CAG8488085.1"/>
    <property type="molecule type" value="Genomic_DNA"/>
</dbReference>
<feature type="compositionally biased region" description="Basic and acidic residues" evidence="1">
    <location>
        <begin position="115"/>
        <end position="140"/>
    </location>
</feature>
<dbReference type="AlphaFoldDB" id="A0A9N8WN63"/>
<dbReference type="PANTHER" id="PTHR47845:SF1">
    <property type="entry name" value="NUCLEAR SPECKLE SPLICING REGULATORY PROTEIN 1 HOMOLOG"/>
    <property type="match status" value="1"/>
</dbReference>
<feature type="compositionally biased region" description="Basic and acidic residues" evidence="1">
    <location>
        <begin position="49"/>
        <end position="59"/>
    </location>
</feature>
<dbReference type="PANTHER" id="PTHR47845">
    <property type="entry name" value="NUCLEAR SPECKLE SPLICING REGULATORY PROTEIN 1 HOMOLOG"/>
    <property type="match status" value="1"/>
</dbReference>
<feature type="region of interest" description="Disordered" evidence="1">
    <location>
        <begin position="22"/>
        <end position="158"/>
    </location>
</feature>
<evidence type="ECO:0000256" key="1">
    <source>
        <dbReference type="SAM" id="MobiDB-lite"/>
    </source>
</evidence>
<comment type="caution">
    <text evidence="2">The sequence shown here is derived from an EMBL/GenBank/DDBJ whole genome shotgun (WGS) entry which is preliminary data.</text>
</comment>
<reference evidence="2" key="1">
    <citation type="submission" date="2021-06" db="EMBL/GenBank/DDBJ databases">
        <authorList>
            <person name="Kallberg Y."/>
            <person name="Tangrot J."/>
            <person name="Rosling A."/>
        </authorList>
    </citation>
    <scope>NUCLEOTIDE SEQUENCE</scope>
    <source>
        <strain evidence="2">IN212</strain>
    </source>
</reference>
<proteinExistence type="predicted"/>
<evidence type="ECO:0000313" key="3">
    <source>
        <dbReference type="Proteomes" id="UP000789396"/>
    </source>
</evidence>
<keyword evidence="3" id="KW-1185">Reference proteome</keyword>
<gene>
    <name evidence="2" type="ORF">RFULGI_LOCUS1852</name>
</gene>